<dbReference type="GO" id="GO:0016301">
    <property type="term" value="F:kinase activity"/>
    <property type="evidence" value="ECO:0007669"/>
    <property type="project" value="UniProtKB-KW"/>
</dbReference>
<evidence type="ECO:0000256" key="1">
    <source>
        <dbReference type="ARBA" id="ARBA00006284"/>
    </source>
</evidence>
<evidence type="ECO:0000313" key="6">
    <source>
        <dbReference type="Proteomes" id="UP001055149"/>
    </source>
</evidence>
<protein>
    <submittedName>
        <fullName evidence="5">Glycerate kinase</fullName>
    </submittedName>
</protein>
<dbReference type="InterPro" id="IPR004381">
    <property type="entry name" value="Glycerate_kinase"/>
</dbReference>
<dbReference type="Pfam" id="PF02595">
    <property type="entry name" value="Gly_kinase"/>
    <property type="match status" value="1"/>
</dbReference>
<gene>
    <name evidence="5" type="ORF">LPAF129_07270</name>
</gene>
<keyword evidence="2 4" id="KW-0808">Transferase</keyword>
<keyword evidence="3 4" id="KW-0418">Kinase</keyword>
<dbReference type="InterPro" id="IPR036129">
    <property type="entry name" value="Glycerate_kinase_sf"/>
</dbReference>
<evidence type="ECO:0000313" key="5">
    <source>
        <dbReference type="EMBL" id="GKS81042.1"/>
    </source>
</evidence>
<name>A0ABQ5JG92_9LACO</name>
<dbReference type="PANTHER" id="PTHR21599:SF0">
    <property type="entry name" value="GLYCERATE KINASE"/>
    <property type="match status" value="1"/>
</dbReference>
<dbReference type="PANTHER" id="PTHR21599">
    <property type="entry name" value="GLYCERATE KINASE"/>
    <property type="match status" value="1"/>
</dbReference>
<dbReference type="PIRSF" id="PIRSF006078">
    <property type="entry name" value="GlxK"/>
    <property type="match status" value="1"/>
</dbReference>
<dbReference type="Gene3D" id="3.40.50.10350">
    <property type="entry name" value="Glycerate kinase, domain 1"/>
    <property type="match status" value="1"/>
</dbReference>
<dbReference type="NCBIfam" id="TIGR00045">
    <property type="entry name" value="glycerate kinase"/>
    <property type="match status" value="1"/>
</dbReference>
<reference evidence="5" key="1">
    <citation type="journal article" date="2022" name="Int. J. Syst. Evol. Microbiol.">
        <title>A novel species of lactic acid bacteria, Ligilactobacillus pabuli sp. nov., isolated from alfalfa silage.</title>
        <authorList>
            <person name="Tohno M."/>
            <person name="Tanizawa Y."/>
            <person name="Sawada H."/>
            <person name="Sakamoto M."/>
            <person name="Ohkuma M."/>
            <person name="Kobayashi H."/>
        </authorList>
    </citation>
    <scope>NUCLEOTIDE SEQUENCE</scope>
    <source>
        <strain evidence="5">AF129</strain>
    </source>
</reference>
<dbReference type="SUPFAM" id="SSF110738">
    <property type="entry name" value="Glycerate kinase I"/>
    <property type="match status" value="1"/>
</dbReference>
<evidence type="ECO:0000256" key="3">
    <source>
        <dbReference type="ARBA" id="ARBA00022777"/>
    </source>
</evidence>
<sequence>MKFVIAPDSFKGSLTAKEVSLAIKKGIMKIYPAAKMELVPMADGGEGTVQALTEATKGKFVQEQVTDPLGKQVTASYGLLGNSQTAVIEMSAASGLQFVDENTHDPLKTTTYGMGQLILSALNYGVNKIILGLGGSATNDGGAGMAQALGAKLLDVQGAELPFGGGALDQLDKIDVRELDPRIKDVEILIASDVTNPLTGENGASAIFGPQKGATPAMITQLDRNLTHYAEIIARDLGITIKDVPGGGAAGGLGAGLLAFTNAKMERGIDLVVEYSELKKRAQDADFVFTGEGSIDHQTKFGKTPYGVALATKSVAPTAPVIVLAGNVGDQIESLYHVDSIDAVFSTPSGAKPLKRAIADSAHDIEQVAENIARLIKVI</sequence>
<dbReference type="RefSeq" id="WP_244054813.1">
    <property type="nucleotide sequence ID" value="NZ_BQXH01000005.1"/>
</dbReference>
<organism evidence="5 6">
    <name type="scientific">Ligilactobacillus pabuli</name>
    <dbReference type="NCBI Taxonomy" id="2886039"/>
    <lineage>
        <taxon>Bacteria</taxon>
        <taxon>Bacillati</taxon>
        <taxon>Bacillota</taxon>
        <taxon>Bacilli</taxon>
        <taxon>Lactobacillales</taxon>
        <taxon>Lactobacillaceae</taxon>
        <taxon>Ligilactobacillus</taxon>
    </lineage>
</organism>
<keyword evidence="6" id="KW-1185">Reference proteome</keyword>
<dbReference type="Proteomes" id="UP001055149">
    <property type="component" value="Unassembled WGS sequence"/>
</dbReference>
<evidence type="ECO:0000256" key="4">
    <source>
        <dbReference type="PIRNR" id="PIRNR006078"/>
    </source>
</evidence>
<dbReference type="EMBL" id="BQXH01000005">
    <property type="protein sequence ID" value="GKS81042.1"/>
    <property type="molecule type" value="Genomic_DNA"/>
</dbReference>
<comment type="caution">
    <text evidence="5">The sequence shown here is derived from an EMBL/GenBank/DDBJ whole genome shotgun (WGS) entry which is preliminary data.</text>
</comment>
<proteinExistence type="inferred from homology"/>
<comment type="similarity">
    <text evidence="1 4">Belongs to the glycerate kinase type-1 family.</text>
</comment>
<dbReference type="InterPro" id="IPR018197">
    <property type="entry name" value="Glycerate_kinase_RE-like"/>
</dbReference>
<accession>A0ABQ5JG92</accession>
<dbReference type="Gene3D" id="3.90.1510.10">
    <property type="entry name" value="Glycerate kinase, domain 2"/>
    <property type="match status" value="1"/>
</dbReference>
<dbReference type="InterPro" id="IPR018193">
    <property type="entry name" value="Glyc_kinase_flavodox-like_fold"/>
</dbReference>
<evidence type="ECO:0000256" key="2">
    <source>
        <dbReference type="ARBA" id="ARBA00022679"/>
    </source>
</evidence>